<feature type="repeat" description="Solcar" evidence="9">
    <location>
        <begin position="103"/>
        <end position="199"/>
    </location>
</feature>
<reference evidence="12" key="2">
    <citation type="submission" date="2017-10" db="EMBL/GenBank/DDBJ databases">
        <title>Ladona fulva Genome sequencing and assembly.</title>
        <authorList>
            <person name="Murali S."/>
            <person name="Richards S."/>
            <person name="Bandaranaike D."/>
            <person name="Bellair M."/>
            <person name="Blankenburg K."/>
            <person name="Chao H."/>
            <person name="Dinh H."/>
            <person name="Doddapaneni H."/>
            <person name="Dugan-Rocha S."/>
            <person name="Elkadiri S."/>
            <person name="Gnanaolivu R."/>
            <person name="Hernandez B."/>
            <person name="Skinner E."/>
            <person name="Javaid M."/>
            <person name="Lee S."/>
            <person name="Li M."/>
            <person name="Ming W."/>
            <person name="Munidasa M."/>
            <person name="Muniz J."/>
            <person name="Nguyen L."/>
            <person name="Hughes D."/>
            <person name="Osuji N."/>
            <person name="Pu L.-L."/>
            <person name="Puazo M."/>
            <person name="Qu C."/>
            <person name="Quiroz J."/>
            <person name="Raj R."/>
            <person name="Weissenberger G."/>
            <person name="Xin Y."/>
            <person name="Zou X."/>
            <person name="Han Y."/>
            <person name="Worley K."/>
            <person name="Muzny D."/>
            <person name="Gibbs R."/>
        </authorList>
    </citation>
    <scope>NUCLEOTIDE SEQUENCE</scope>
    <source>
        <strain evidence="12">Sampled in the wild</strain>
    </source>
</reference>
<evidence type="ECO:0000256" key="8">
    <source>
        <dbReference type="ARBA" id="ARBA00023140"/>
    </source>
</evidence>
<dbReference type="Pfam" id="PF00153">
    <property type="entry name" value="Mito_carr"/>
    <property type="match status" value="2"/>
</dbReference>
<evidence type="ECO:0000313" key="13">
    <source>
        <dbReference type="Proteomes" id="UP000792457"/>
    </source>
</evidence>
<dbReference type="GO" id="GO:0080122">
    <property type="term" value="F:AMP transmembrane transporter activity"/>
    <property type="evidence" value="ECO:0007669"/>
    <property type="project" value="TreeGrafter"/>
</dbReference>
<dbReference type="AlphaFoldDB" id="A0A8K0KL56"/>
<dbReference type="GO" id="GO:0015228">
    <property type="term" value="F:coenzyme A transmembrane transporter activity"/>
    <property type="evidence" value="ECO:0007669"/>
    <property type="project" value="TreeGrafter"/>
</dbReference>
<feature type="transmembrane region" description="Helical" evidence="11">
    <location>
        <begin position="242"/>
        <end position="262"/>
    </location>
</feature>
<evidence type="ECO:0000256" key="1">
    <source>
        <dbReference type="ARBA" id="ARBA00004585"/>
    </source>
</evidence>
<gene>
    <name evidence="12" type="ORF">J437_LFUL017287</name>
</gene>
<organism evidence="12 13">
    <name type="scientific">Ladona fulva</name>
    <name type="common">Scarce chaser dragonfly</name>
    <name type="synonym">Libellula fulva</name>
    <dbReference type="NCBI Taxonomy" id="123851"/>
    <lineage>
        <taxon>Eukaryota</taxon>
        <taxon>Metazoa</taxon>
        <taxon>Ecdysozoa</taxon>
        <taxon>Arthropoda</taxon>
        <taxon>Hexapoda</taxon>
        <taxon>Insecta</taxon>
        <taxon>Pterygota</taxon>
        <taxon>Palaeoptera</taxon>
        <taxon>Odonata</taxon>
        <taxon>Epiprocta</taxon>
        <taxon>Anisoptera</taxon>
        <taxon>Libelluloidea</taxon>
        <taxon>Libellulidae</taxon>
        <taxon>Ladona</taxon>
    </lineage>
</organism>
<protein>
    <recommendedName>
        <fullName evidence="14">Peroxisomal membrane protein PMP34</fullName>
    </recommendedName>
</protein>
<feature type="transmembrane region" description="Helical" evidence="11">
    <location>
        <begin position="214"/>
        <end position="236"/>
    </location>
</feature>
<keyword evidence="5" id="KW-0677">Repeat</keyword>
<dbReference type="OrthoDB" id="10266426at2759"/>
<dbReference type="GO" id="GO:0005778">
    <property type="term" value="C:peroxisomal membrane"/>
    <property type="evidence" value="ECO:0007669"/>
    <property type="project" value="UniProtKB-SubCell"/>
</dbReference>
<dbReference type="Proteomes" id="UP000792457">
    <property type="component" value="Unassembled WGS sequence"/>
</dbReference>
<dbReference type="GO" id="GO:0005347">
    <property type="term" value="F:ATP transmembrane transporter activity"/>
    <property type="evidence" value="ECO:0007669"/>
    <property type="project" value="TreeGrafter"/>
</dbReference>
<evidence type="ECO:0008006" key="14">
    <source>
        <dbReference type="Google" id="ProtNLM"/>
    </source>
</evidence>
<dbReference type="GO" id="GO:0015230">
    <property type="term" value="F:FAD transmembrane transporter activity"/>
    <property type="evidence" value="ECO:0007669"/>
    <property type="project" value="TreeGrafter"/>
</dbReference>
<dbReference type="InterPro" id="IPR052217">
    <property type="entry name" value="Mito/Peroxisomal_Carrier"/>
</dbReference>
<comment type="caution">
    <text evidence="12">The sequence shown here is derived from an EMBL/GenBank/DDBJ whole genome shotgun (WGS) entry which is preliminary data.</text>
</comment>
<dbReference type="EMBL" id="KZ309084">
    <property type="protein sequence ID" value="KAG8236830.1"/>
    <property type="molecule type" value="Genomic_DNA"/>
</dbReference>
<evidence type="ECO:0000256" key="3">
    <source>
        <dbReference type="ARBA" id="ARBA00022448"/>
    </source>
</evidence>
<comment type="subcellular location">
    <subcellularLocation>
        <location evidence="1">Peroxisome membrane</location>
        <topology evidence="1">Multi-pass membrane protein</topology>
    </subcellularLocation>
</comment>
<keyword evidence="6 11" id="KW-1133">Transmembrane helix</keyword>
<dbReference type="GO" id="GO:0015217">
    <property type="term" value="F:ADP transmembrane transporter activity"/>
    <property type="evidence" value="ECO:0007669"/>
    <property type="project" value="TreeGrafter"/>
</dbReference>
<evidence type="ECO:0000313" key="12">
    <source>
        <dbReference type="EMBL" id="KAG8236830.1"/>
    </source>
</evidence>
<dbReference type="InterPro" id="IPR018108">
    <property type="entry name" value="MCP_transmembrane"/>
</dbReference>
<name>A0A8K0KL56_LADFU</name>
<evidence type="ECO:0000256" key="11">
    <source>
        <dbReference type="SAM" id="Phobius"/>
    </source>
</evidence>
<dbReference type="PROSITE" id="PS50920">
    <property type="entry name" value="SOLCAR"/>
    <property type="match status" value="2"/>
</dbReference>
<dbReference type="SUPFAM" id="SSF103506">
    <property type="entry name" value="Mitochondrial carrier"/>
    <property type="match status" value="1"/>
</dbReference>
<dbReference type="PANTHER" id="PTHR45939:SF5">
    <property type="entry name" value="PEROXISOMAL MEMBRANE PROTEIN PMP34"/>
    <property type="match status" value="1"/>
</dbReference>
<proteinExistence type="inferred from homology"/>
<feature type="repeat" description="Solcar" evidence="9">
    <location>
        <begin position="10"/>
        <end position="95"/>
    </location>
</feature>
<evidence type="ECO:0000256" key="4">
    <source>
        <dbReference type="ARBA" id="ARBA00022692"/>
    </source>
</evidence>
<evidence type="ECO:0000256" key="2">
    <source>
        <dbReference type="ARBA" id="ARBA00006375"/>
    </source>
</evidence>
<accession>A0A8K0KL56</accession>
<comment type="similarity">
    <text evidence="2 10">Belongs to the mitochondrial carrier (TC 2.A.29) family.</text>
</comment>
<keyword evidence="13" id="KW-1185">Reference proteome</keyword>
<feature type="transmembrane region" description="Helical" evidence="11">
    <location>
        <begin position="170"/>
        <end position="193"/>
    </location>
</feature>
<keyword evidence="3 10" id="KW-0813">Transport</keyword>
<reference evidence="12" key="1">
    <citation type="submission" date="2013-04" db="EMBL/GenBank/DDBJ databases">
        <authorList>
            <person name="Qu J."/>
            <person name="Murali S.C."/>
            <person name="Bandaranaike D."/>
            <person name="Bellair M."/>
            <person name="Blankenburg K."/>
            <person name="Chao H."/>
            <person name="Dinh H."/>
            <person name="Doddapaneni H."/>
            <person name="Downs B."/>
            <person name="Dugan-Rocha S."/>
            <person name="Elkadiri S."/>
            <person name="Gnanaolivu R.D."/>
            <person name="Hernandez B."/>
            <person name="Javaid M."/>
            <person name="Jayaseelan J.C."/>
            <person name="Lee S."/>
            <person name="Li M."/>
            <person name="Ming W."/>
            <person name="Munidasa M."/>
            <person name="Muniz J."/>
            <person name="Nguyen L."/>
            <person name="Ongeri F."/>
            <person name="Osuji N."/>
            <person name="Pu L.-L."/>
            <person name="Puazo M."/>
            <person name="Qu C."/>
            <person name="Quiroz J."/>
            <person name="Raj R."/>
            <person name="Weissenberger G."/>
            <person name="Xin Y."/>
            <person name="Zou X."/>
            <person name="Han Y."/>
            <person name="Richards S."/>
            <person name="Worley K."/>
            <person name="Muzny D."/>
            <person name="Gibbs R."/>
        </authorList>
    </citation>
    <scope>NUCLEOTIDE SEQUENCE</scope>
    <source>
        <strain evidence="12">Sampled in the wild</strain>
    </source>
</reference>
<evidence type="ECO:0000256" key="5">
    <source>
        <dbReference type="ARBA" id="ARBA00022737"/>
    </source>
</evidence>
<dbReference type="Gene3D" id="1.50.40.10">
    <property type="entry name" value="Mitochondrial carrier domain"/>
    <property type="match status" value="1"/>
</dbReference>
<evidence type="ECO:0000256" key="6">
    <source>
        <dbReference type="ARBA" id="ARBA00022989"/>
    </source>
</evidence>
<keyword evidence="4 9" id="KW-0812">Transmembrane</keyword>
<keyword evidence="7 9" id="KW-0472">Membrane</keyword>
<dbReference type="InterPro" id="IPR023395">
    <property type="entry name" value="MCP_dom_sf"/>
</dbReference>
<sequence>MKPDNRLFSYESLAHAVAGAAGSVVGMSTFFPLDTVRSRLQLEDNREAKNTLAVMRDLVREEGFCTLYRGLVPVLHSLCASNFVYFYTFHGLRRSLGVGGKSASAERDLLLASVAGVVNVLTTTPLWVVNIKLKMQGIQLNNEEQTVDRRNHYNGLIDGLKKIYEQNGIAGLWAGTVPSLLLVSNPAIQFATYEFLKRRLLNPGLSARIEQPSALTAFILGAMAKAIATVVTYPVQLLQTRLRFFLSFVLIFFFLLNVRTFLESEFRNFHKSSAHF</sequence>
<dbReference type="GO" id="GO:0051724">
    <property type="term" value="F:NAD transmembrane transporter activity"/>
    <property type="evidence" value="ECO:0007669"/>
    <property type="project" value="TreeGrafter"/>
</dbReference>
<evidence type="ECO:0000256" key="9">
    <source>
        <dbReference type="PROSITE-ProRule" id="PRU00282"/>
    </source>
</evidence>
<keyword evidence="8" id="KW-0576">Peroxisome</keyword>
<feature type="transmembrane region" description="Helical" evidence="11">
    <location>
        <begin position="67"/>
        <end position="88"/>
    </location>
</feature>
<dbReference type="PANTHER" id="PTHR45939">
    <property type="entry name" value="PEROXISOMAL MEMBRANE PROTEIN PMP34-RELATED"/>
    <property type="match status" value="1"/>
</dbReference>
<feature type="transmembrane region" description="Helical" evidence="11">
    <location>
        <begin position="109"/>
        <end position="128"/>
    </location>
</feature>
<evidence type="ECO:0000256" key="7">
    <source>
        <dbReference type="ARBA" id="ARBA00023136"/>
    </source>
</evidence>
<dbReference type="GO" id="GO:0044610">
    <property type="term" value="F:FMN transmembrane transporter activity"/>
    <property type="evidence" value="ECO:0007669"/>
    <property type="project" value="TreeGrafter"/>
</dbReference>
<evidence type="ECO:0000256" key="10">
    <source>
        <dbReference type="RuleBase" id="RU000488"/>
    </source>
</evidence>